<dbReference type="Pfam" id="PF03591">
    <property type="entry name" value="AzlC"/>
    <property type="match status" value="1"/>
</dbReference>
<accession>A0A7Y9F4B3</accession>
<name>A0A7Y9F4B3_9ACTN</name>
<evidence type="ECO:0000313" key="10">
    <source>
        <dbReference type="Proteomes" id="UP000516957"/>
    </source>
</evidence>
<proteinExistence type="inferred from homology"/>
<dbReference type="GO" id="GO:1903785">
    <property type="term" value="P:L-valine transmembrane transport"/>
    <property type="evidence" value="ECO:0007669"/>
    <property type="project" value="TreeGrafter"/>
</dbReference>
<dbReference type="EMBL" id="JACCBE010000001">
    <property type="protein sequence ID" value="NYD58415.1"/>
    <property type="molecule type" value="Genomic_DNA"/>
</dbReference>
<evidence type="ECO:0000256" key="1">
    <source>
        <dbReference type="ARBA" id="ARBA00004651"/>
    </source>
</evidence>
<evidence type="ECO:0000313" key="9">
    <source>
        <dbReference type="EMBL" id="NYD58415.1"/>
    </source>
</evidence>
<evidence type="ECO:0000256" key="6">
    <source>
        <dbReference type="ARBA" id="ARBA00022989"/>
    </source>
</evidence>
<keyword evidence="5 8" id="KW-0812">Transmembrane</keyword>
<dbReference type="RefSeq" id="WP_179616032.1">
    <property type="nucleotide sequence ID" value="NZ_JACCBE010000001.1"/>
</dbReference>
<evidence type="ECO:0000256" key="3">
    <source>
        <dbReference type="ARBA" id="ARBA00022448"/>
    </source>
</evidence>
<keyword evidence="7 8" id="KW-0472">Membrane</keyword>
<organism evidence="9 10">
    <name type="scientific">Nocardioides marinisabuli</name>
    <dbReference type="NCBI Taxonomy" id="419476"/>
    <lineage>
        <taxon>Bacteria</taxon>
        <taxon>Bacillati</taxon>
        <taxon>Actinomycetota</taxon>
        <taxon>Actinomycetes</taxon>
        <taxon>Propionibacteriales</taxon>
        <taxon>Nocardioidaceae</taxon>
        <taxon>Nocardioides</taxon>
    </lineage>
</organism>
<dbReference type="AlphaFoldDB" id="A0A7Y9F4B3"/>
<protein>
    <submittedName>
        <fullName evidence="9">Putative branched-subunit amino acid permease</fullName>
    </submittedName>
</protein>
<dbReference type="GO" id="GO:0005886">
    <property type="term" value="C:plasma membrane"/>
    <property type="evidence" value="ECO:0007669"/>
    <property type="project" value="UniProtKB-SubCell"/>
</dbReference>
<evidence type="ECO:0000256" key="5">
    <source>
        <dbReference type="ARBA" id="ARBA00022692"/>
    </source>
</evidence>
<comment type="similarity">
    <text evidence="2">Belongs to the AzlC family.</text>
</comment>
<feature type="transmembrane region" description="Helical" evidence="8">
    <location>
        <begin position="29"/>
        <end position="62"/>
    </location>
</feature>
<evidence type="ECO:0000256" key="2">
    <source>
        <dbReference type="ARBA" id="ARBA00010735"/>
    </source>
</evidence>
<gene>
    <name evidence="9" type="ORF">BKA08_002653</name>
</gene>
<feature type="transmembrane region" description="Helical" evidence="8">
    <location>
        <begin position="138"/>
        <end position="165"/>
    </location>
</feature>
<evidence type="ECO:0000256" key="8">
    <source>
        <dbReference type="SAM" id="Phobius"/>
    </source>
</evidence>
<evidence type="ECO:0000256" key="7">
    <source>
        <dbReference type="ARBA" id="ARBA00023136"/>
    </source>
</evidence>
<comment type="caution">
    <text evidence="9">The sequence shown here is derived from an EMBL/GenBank/DDBJ whole genome shotgun (WGS) entry which is preliminary data.</text>
</comment>
<comment type="subcellular location">
    <subcellularLocation>
        <location evidence="1">Cell membrane</location>
        <topology evidence="1">Multi-pass membrane protein</topology>
    </subcellularLocation>
</comment>
<evidence type="ECO:0000256" key="4">
    <source>
        <dbReference type="ARBA" id="ARBA00022475"/>
    </source>
</evidence>
<keyword evidence="4" id="KW-1003">Cell membrane</keyword>
<keyword evidence="6 8" id="KW-1133">Transmembrane helix</keyword>
<keyword evidence="10" id="KW-1185">Reference proteome</keyword>
<dbReference type="PANTHER" id="PTHR34979:SF1">
    <property type="entry name" value="INNER MEMBRANE PROTEIN YGAZ"/>
    <property type="match status" value="1"/>
</dbReference>
<dbReference type="Proteomes" id="UP000516957">
    <property type="component" value="Unassembled WGS sequence"/>
</dbReference>
<dbReference type="PANTHER" id="PTHR34979">
    <property type="entry name" value="INNER MEMBRANE PROTEIN YGAZ"/>
    <property type="match status" value="1"/>
</dbReference>
<sequence length="245" mass="24236">MTGPLPPSSSPVPPDADARRAVVRDSLGVALATGTYGVSFGAVSVASGLSVAQTCVLSLVMFTGASQFALVGVVASGGAPLSAAATAWLLGTRNTLYGLRLGPLLGWRGRRRVLAAHLLIDESTAMSVTRPTTAQARLGFLVTGGGIFVLWNLFTLLGAVGGTVLGDPRTFGLDAAVGAAFLALLWPRLSDPLHRAVAVLAAGAALGLVPLTAAGVPVLAAGGVALLAGALAAVRGGAPTDGAAR</sequence>
<feature type="transmembrane region" description="Helical" evidence="8">
    <location>
        <begin position="196"/>
        <end position="213"/>
    </location>
</feature>
<dbReference type="InterPro" id="IPR011606">
    <property type="entry name" value="Brnchd-chn_aa_trnsp_permease"/>
</dbReference>
<feature type="transmembrane region" description="Helical" evidence="8">
    <location>
        <begin position="171"/>
        <end position="189"/>
    </location>
</feature>
<reference evidence="9 10" key="1">
    <citation type="submission" date="2020-07" db="EMBL/GenBank/DDBJ databases">
        <title>Sequencing the genomes of 1000 actinobacteria strains.</title>
        <authorList>
            <person name="Klenk H.-P."/>
        </authorList>
    </citation>
    <scope>NUCLEOTIDE SEQUENCE [LARGE SCALE GENOMIC DNA]</scope>
    <source>
        <strain evidence="9 10">DSM 18965</strain>
    </source>
</reference>
<feature type="transmembrane region" description="Helical" evidence="8">
    <location>
        <begin position="68"/>
        <end position="90"/>
    </location>
</feature>
<keyword evidence="3" id="KW-0813">Transport</keyword>